<feature type="region of interest" description="Disordered" evidence="1">
    <location>
        <begin position="229"/>
        <end position="262"/>
    </location>
</feature>
<name>A0A517SLS9_9PLAN</name>
<protein>
    <submittedName>
        <fullName evidence="3">Uncharacterized protein</fullName>
    </submittedName>
</protein>
<evidence type="ECO:0000256" key="2">
    <source>
        <dbReference type="SAM" id="Phobius"/>
    </source>
</evidence>
<dbReference type="EMBL" id="CP036271">
    <property type="protein sequence ID" value="QDT57082.1"/>
    <property type="molecule type" value="Genomic_DNA"/>
</dbReference>
<dbReference type="OrthoDB" id="285782at2"/>
<dbReference type="Proteomes" id="UP000315700">
    <property type="component" value="Chromosome"/>
</dbReference>
<keyword evidence="2" id="KW-0472">Membrane</keyword>
<evidence type="ECO:0000256" key="1">
    <source>
        <dbReference type="SAM" id="MobiDB-lite"/>
    </source>
</evidence>
<dbReference type="RefSeq" id="WP_145034470.1">
    <property type="nucleotide sequence ID" value="NZ_CP036271.1"/>
</dbReference>
<evidence type="ECO:0000313" key="4">
    <source>
        <dbReference type="Proteomes" id="UP000315700"/>
    </source>
</evidence>
<feature type="transmembrane region" description="Helical" evidence="2">
    <location>
        <begin position="75"/>
        <end position="94"/>
    </location>
</feature>
<keyword evidence="2" id="KW-0812">Transmembrane</keyword>
<gene>
    <name evidence="3" type="ORF">Pan44_51480</name>
</gene>
<proteinExistence type="predicted"/>
<keyword evidence="2" id="KW-1133">Transmembrane helix</keyword>
<sequence>MSSSFTTVTAPGLPTWPRLLFDAEKKRAIVAVRLATWRSWAYARMVSTLLAWSTNLLVGWWLWHRLGWISDPIGRGSLTFFGFSLAMTITKPLFPAAFDGFLARQVFPSRSTVWFTPERIAFRSRLYDRGIVLWRQWNGRPVQTRFDVTPDPEAAIERSVATDRQRMANRHVQTASLLRVIVRAFDPHRTVSQTQAVNLARAVPMLAVDLSDAARVTVVLSAAAAMTARSTASHQPSVADGQDIDSPTADTVPSKEAPHGID</sequence>
<reference evidence="3 4" key="1">
    <citation type="submission" date="2019-02" db="EMBL/GenBank/DDBJ databases">
        <title>Deep-cultivation of Planctomycetes and their phenomic and genomic characterization uncovers novel biology.</title>
        <authorList>
            <person name="Wiegand S."/>
            <person name="Jogler M."/>
            <person name="Boedeker C."/>
            <person name="Pinto D."/>
            <person name="Vollmers J."/>
            <person name="Rivas-Marin E."/>
            <person name="Kohn T."/>
            <person name="Peeters S.H."/>
            <person name="Heuer A."/>
            <person name="Rast P."/>
            <person name="Oberbeckmann S."/>
            <person name="Bunk B."/>
            <person name="Jeske O."/>
            <person name="Meyerdierks A."/>
            <person name="Storesund J.E."/>
            <person name="Kallscheuer N."/>
            <person name="Luecker S."/>
            <person name="Lage O.M."/>
            <person name="Pohl T."/>
            <person name="Merkel B.J."/>
            <person name="Hornburger P."/>
            <person name="Mueller R.-W."/>
            <person name="Bruemmer F."/>
            <person name="Labrenz M."/>
            <person name="Spormann A.M."/>
            <person name="Op den Camp H."/>
            <person name="Overmann J."/>
            <person name="Amann R."/>
            <person name="Jetten M.S.M."/>
            <person name="Mascher T."/>
            <person name="Medema M.H."/>
            <person name="Devos D.P."/>
            <person name="Kaster A.-K."/>
            <person name="Ovreas L."/>
            <person name="Rohde M."/>
            <person name="Galperin M.Y."/>
            <person name="Jogler C."/>
        </authorList>
    </citation>
    <scope>NUCLEOTIDE SEQUENCE [LARGE SCALE GENOMIC DNA]</scope>
    <source>
        <strain evidence="3 4">Pan44</strain>
    </source>
</reference>
<organism evidence="3 4">
    <name type="scientific">Caulifigura coniformis</name>
    <dbReference type="NCBI Taxonomy" id="2527983"/>
    <lineage>
        <taxon>Bacteria</taxon>
        <taxon>Pseudomonadati</taxon>
        <taxon>Planctomycetota</taxon>
        <taxon>Planctomycetia</taxon>
        <taxon>Planctomycetales</taxon>
        <taxon>Planctomycetaceae</taxon>
        <taxon>Caulifigura</taxon>
    </lineage>
</organism>
<evidence type="ECO:0000313" key="3">
    <source>
        <dbReference type="EMBL" id="QDT57082.1"/>
    </source>
</evidence>
<dbReference type="KEGG" id="ccos:Pan44_51480"/>
<dbReference type="InParanoid" id="A0A517SLS9"/>
<keyword evidence="4" id="KW-1185">Reference proteome</keyword>
<feature type="transmembrane region" description="Helical" evidence="2">
    <location>
        <begin position="41"/>
        <end position="63"/>
    </location>
</feature>
<accession>A0A517SLS9</accession>
<dbReference type="AlphaFoldDB" id="A0A517SLS9"/>